<reference evidence="2 3" key="1">
    <citation type="submission" date="2023-09" db="EMBL/GenBank/DDBJ databases">
        <title>The genome sequence of Streptomyces anthocyanicus.</title>
        <authorList>
            <person name="Mo P."/>
        </authorList>
    </citation>
    <scope>NUCLEOTIDE SEQUENCE [LARGE SCALE GENOMIC DNA]</scope>
    <source>
        <strain evidence="2 3">JCM 4387</strain>
    </source>
</reference>
<evidence type="ECO:0000313" key="3">
    <source>
        <dbReference type="Proteomes" id="UP001249394"/>
    </source>
</evidence>
<accession>A0ABY9U6N9</accession>
<evidence type="ECO:0000259" key="1">
    <source>
        <dbReference type="Pfam" id="PF02983"/>
    </source>
</evidence>
<name>A0ABY9U6N9_STRVL</name>
<dbReference type="Pfam" id="PF02983">
    <property type="entry name" value="Pro_Al_protease"/>
    <property type="match status" value="1"/>
</dbReference>
<sequence length="44" mass="4592">MSTTKTDVSAVHGKLDELAGIPNTSWGVDPSSNQVSVKIYDGVS</sequence>
<dbReference type="Proteomes" id="UP001249394">
    <property type="component" value="Chromosome"/>
</dbReference>
<evidence type="ECO:0000313" key="2">
    <source>
        <dbReference type="EMBL" id="WND15981.1"/>
    </source>
</evidence>
<dbReference type="InterPro" id="IPR004236">
    <property type="entry name" value="Pept_S1_alpha_lytic"/>
</dbReference>
<keyword evidence="3" id="KW-1185">Reference proteome</keyword>
<feature type="domain" description="Peptidase S1A alpha-lytic prodomain" evidence="1">
    <location>
        <begin position="10"/>
        <end position="43"/>
    </location>
</feature>
<proteinExistence type="predicted"/>
<gene>
    <name evidence="2" type="ORF">RI060_00785</name>
</gene>
<organism evidence="2 3">
    <name type="scientific">Streptomyces violaceus</name>
    <name type="common">Streptomyces venezuelae</name>
    <dbReference type="NCBI Taxonomy" id="1936"/>
    <lineage>
        <taxon>Bacteria</taxon>
        <taxon>Bacillati</taxon>
        <taxon>Actinomycetota</taxon>
        <taxon>Actinomycetes</taxon>
        <taxon>Kitasatosporales</taxon>
        <taxon>Streptomycetaceae</taxon>
        <taxon>Streptomyces</taxon>
    </lineage>
</organism>
<dbReference type="EMBL" id="CP134213">
    <property type="protein sequence ID" value="WND15981.1"/>
    <property type="molecule type" value="Genomic_DNA"/>
</dbReference>
<protein>
    <submittedName>
        <fullName evidence="2">S1 family peptidase</fullName>
    </submittedName>
</protein>